<feature type="domain" description="Generative cell specific-1/HAP2" evidence="14">
    <location>
        <begin position="105"/>
        <end position="697"/>
    </location>
</feature>
<dbReference type="GO" id="GO:0008289">
    <property type="term" value="F:lipid binding"/>
    <property type="evidence" value="ECO:0007669"/>
    <property type="project" value="UniProtKB-KW"/>
</dbReference>
<reference evidence="15 16" key="1">
    <citation type="submission" date="2024-05" db="EMBL/GenBank/DDBJ databases">
        <title>Genetic variation in Jamaican populations of the coffee berry borer (Hypothenemus hampei).</title>
        <authorList>
            <person name="Errbii M."/>
            <person name="Myrie A."/>
        </authorList>
    </citation>
    <scope>NUCLEOTIDE SEQUENCE [LARGE SCALE GENOMIC DNA]</scope>
    <source>
        <strain evidence="15">JA-Hopewell-2020-01-JO</strain>
        <tissue evidence="15">Whole body</tissue>
    </source>
</reference>
<sequence>MSCPYLIFTILYLLSGSVIAPINNFDQEFAGNYDSSTANFGQRSYRENNEEPTNFELKATMSKCVRSKIYDGENTFKCSNSKSNDLKTKDYRTKCQQQEDGKVLTKCDKKIVLTLKVKNKGLTSCKPQYIILDHVFDPNTEKKQKLLNPYVLKIVQRPVLQVYDLTFENVINSGPTERVINKNNEGFLGCTTDSENPTCGSVKYNNKQVPYSSGFCCSCSSSHNRAELLDKNVQSSNSIPYSSNKFKKSNEEIFQIVKDPAEAIPITNFYDDITPNQETSFSFLPDYYQVNDAYNGVSEKIEDVRFNGNLLPGSADFSRRYGRQSNSKTGQLHKRGGQDCSDPYIPPGVNPESYHDSAHCMEFSEVWYSMYRIAHPANEHSLDIQIFEKIGLGANRFYWREVTAGRPISVGTSQQRYSNNDDTILAYYSVNSEIESEFALDCKVHRLLIPEISGIAHTDNSYPEIMGGPGEFLVIRESEIDLTGKTCNKAGVGYEAFSKQPNKCEKDRGACLENQPKHMWQHDHDLEAHGQKGCYFLRNFGLLPDNPVLSKPCNGSKKQTQNKLLTMYYLPVFTSNININFAADMNAMLVRNSLAMITEVYTETLNPKRVAITAKILNSGMVTGVFYVGIGACPLEIPASFASISSQPVRIAPQHQHIFTLEIYCELLIKHFYCSLEVFNMHQQLIAVRRIRFERSDRCFCMWHCQCLCFKSDYSLKCTPLEIEQYHAAGFQGGMPVSTQVVHFSSFDDTVSVFLHIILYFCLTLWYMGLMKALIGCCILPIGLWGLEKILDIPKKLNRYFEPELKDEPVVYDQHGWPIHPVSGKRVYNIPPPTQFIINMVFFFIFPFAILWNLCKKTLEPRFRPDESLKELDICKCSSEQMKVRRNSSMNVNNKNKSKKVDFNSRKRQSKDGSQVSNGSENNNTLKPKKSAGCFSFS</sequence>
<accession>A0ABD1E8G6</accession>
<evidence type="ECO:0000256" key="10">
    <source>
        <dbReference type="ARBA" id="ARBA00023279"/>
    </source>
</evidence>
<evidence type="ECO:0000256" key="7">
    <source>
        <dbReference type="ARBA" id="ARBA00023121"/>
    </source>
</evidence>
<evidence type="ECO:0000256" key="13">
    <source>
        <dbReference type="SAM" id="SignalP"/>
    </source>
</evidence>
<keyword evidence="8 12" id="KW-0472">Membrane</keyword>
<dbReference type="PANTHER" id="PTHR31764">
    <property type="entry name" value="PROTEIN HAPLESS 2"/>
    <property type="match status" value="1"/>
</dbReference>
<protein>
    <recommendedName>
        <fullName evidence="14">Generative cell specific-1/HAP2 domain-containing protein</fullName>
    </recommendedName>
</protein>
<dbReference type="GO" id="GO:0007338">
    <property type="term" value="P:single fertilization"/>
    <property type="evidence" value="ECO:0007669"/>
    <property type="project" value="UniProtKB-KW"/>
</dbReference>
<evidence type="ECO:0000256" key="3">
    <source>
        <dbReference type="ARBA" id="ARBA00022475"/>
    </source>
</evidence>
<dbReference type="Pfam" id="PF10699">
    <property type="entry name" value="HAP2-GCS1"/>
    <property type="match status" value="1"/>
</dbReference>
<organism evidence="15 16">
    <name type="scientific">Hypothenemus hampei</name>
    <name type="common">Coffee berry borer</name>
    <dbReference type="NCBI Taxonomy" id="57062"/>
    <lineage>
        <taxon>Eukaryota</taxon>
        <taxon>Metazoa</taxon>
        <taxon>Ecdysozoa</taxon>
        <taxon>Arthropoda</taxon>
        <taxon>Hexapoda</taxon>
        <taxon>Insecta</taxon>
        <taxon>Pterygota</taxon>
        <taxon>Neoptera</taxon>
        <taxon>Endopterygota</taxon>
        <taxon>Coleoptera</taxon>
        <taxon>Polyphaga</taxon>
        <taxon>Cucujiformia</taxon>
        <taxon>Curculionidae</taxon>
        <taxon>Scolytinae</taxon>
        <taxon>Hypothenemus</taxon>
    </lineage>
</organism>
<evidence type="ECO:0000256" key="12">
    <source>
        <dbReference type="SAM" id="Phobius"/>
    </source>
</evidence>
<dbReference type="PANTHER" id="PTHR31764:SF0">
    <property type="entry name" value="GENERATIVE CELL SPECIFIC-1_HAP2 DOMAIN-CONTAINING PROTEIN"/>
    <property type="match status" value="1"/>
</dbReference>
<keyword evidence="4 12" id="KW-0812">Transmembrane</keyword>
<name>A0ABD1E8G6_HYPHA</name>
<evidence type="ECO:0000256" key="9">
    <source>
        <dbReference type="ARBA" id="ARBA00023157"/>
    </source>
</evidence>
<keyword evidence="3" id="KW-1003">Cell membrane</keyword>
<comment type="subcellular location">
    <subcellularLocation>
        <location evidence="1">Cell membrane</location>
        <topology evidence="1">Single-pass type I membrane protein</topology>
    </subcellularLocation>
</comment>
<feature type="chain" id="PRO_5044818767" description="Generative cell specific-1/HAP2 domain-containing protein" evidence="13">
    <location>
        <begin position="20"/>
        <end position="938"/>
    </location>
</feature>
<evidence type="ECO:0000259" key="14">
    <source>
        <dbReference type="Pfam" id="PF10699"/>
    </source>
</evidence>
<evidence type="ECO:0000256" key="5">
    <source>
        <dbReference type="ARBA" id="ARBA00022729"/>
    </source>
</evidence>
<evidence type="ECO:0000313" key="16">
    <source>
        <dbReference type="Proteomes" id="UP001566132"/>
    </source>
</evidence>
<dbReference type="AlphaFoldDB" id="A0ABD1E8G6"/>
<feature type="signal peptide" evidence="13">
    <location>
        <begin position="1"/>
        <end position="19"/>
    </location>
</feature>
<keyword evidence="5 13" id="KW-0732">Signal</keyword>
<feature type="transmembrane region" description="Helical" evidence="12">
    <location>
        <begin position="773"/>
        <end position="791"/>
    </location>
</feature>
<evidence type="ECO:0000256" key="1">
    <source>
        <dbReference type="ARBA" id="ARBA00004251"/>
    </source>
</evidence>
<evidence type="ECO:0000313" key="15">
    <source>
        <dbReference type="EMBL" id="KAL1489371.1"/>
    </source>
</evidence>
<evidence type="ECO:0000256" key="8">
    <source>
        <dbReference type="ARBA" id="ARBA00023136"/>
    </source>
</evidence>
<evidence type="ECO:0000256" key="11">
    <source>
        <dbReference type="SAM" id="MobiDB-lite"/>
    </source>
</evidence>
<dbReference type="GO" id="GO:0005886">
    <property type="term" value="C:plasma membrane"/>
    <property type="evidence" value="ECO:0007669"/>
    <property type="project" value="UniProtKB-SubCell"/>
</dbReference>
<keyword evidence="10" id="KW-0278">Fertilization</keyword>
<proteinExistence type="inferred from homology"/>
<feature type="compositionally biased region" description="Polar residues" evidence="11">
    <location>
        <begin position="912"/>
        <end position="926"/>
    </location>
</feature>
<dbReference type="EMBL" id="JBDJPC010000012">
    <property type="protein sequence ID" value="KAL1489371.1"/>
    <property type="molecule type" value="Genomic_DNA"/>
</dbReference>
<feature type="region of interest" description="Disordered" evidence="11">
    <location>
        <begin position="886"/>
        <end position="938"/>
    </location>
</feature>
<evidence type="ECO:0000256" key="2">
    <source>
        <dbReference type="ARBA" id="ARBA00010929"/>
    </source>
</evidence>
<feature type="transmembrane region" description="Helical" evidence="12">
    <location>
        <begin position="836"/>
        <end position="855"/>
    </location>
</feature>
<keyword evidence="7" id="KW-0446">Lipid-binding</keyword>
<gene>
    <name evidence="15" type="ORF">ABEB36_014282</name>
</gene>
<dbReference type="InterPro" id="IPR040326">
    <property type="entry name" value="HAP2/GCS1"/>
</dbReference>
<keyword evidence="9" id="KW-1015">Disulfide bond</keyword>
<comment type="similarity">
    <text evidence="2">Belongs to the HAP2/GCS1 family.</text>
</comment>
<evidence type="ECO:0000256" key="6">
    <source>
        <dbReference type="ARBA" id="ARBA00022989"/>
    </source>
</evidence>
<keyword evidence="16" id="KW-1185">Reference proteome</keyword>
<dbReference type="InterPro" id="IPR018928">
    <property type="entry name" value="HAP2/GCS1_dom"/>
</dbReference>
<feature type="region of interest" description="Disordered" evidence="11">
    <location>
        <begin position="317"/>
        <end position="348"/>
    </location>
</feature>
<keyword evidence="6 12" id="KW-1133">Transmembrane helix</keyword>
<comment type="caution">
    <text evidence="15">The sequence shown here is derived from an EMBL/GenBank/DDBJ whole genome shotgun (WGS) entry which is preliminary data.</text>
</comment>
<evidence type="ECO:0000256" key="4">
    <source>
        <dbReference type="ARBA" id="ARBA00022692"/>
    </source>
</evidence>
<dbReference type="Proteomes" id="UP001566132">
    <property type="component" value="Unassembled WGS sequence"/>
</dbReference>